<protein>
    <submittedName>
        <fullName evidence="1">Uncharacterized protein</fullName>
    </submittedName>
</protein>
<reference evidence="1 2" key="1">
    <citation type="journal article" date="2016" name="Front. Microbiol.">
        <title>Fuerstia marisgermanicae gen. nov., sp. nov., an Unusual Member of the Phylum Planctomycetes from the German Wadden Sea.</title>
        <authorList>
            <person name="Kohn T."/>
            <person name="Heuer A."/>
            <person name="Jogler M."/>
            <person name="Vollmers J."/>
            <person name="Boedeker C."/>
            <person name="Bunk B."/>
            <person name="Rast P."/>
            <person name="Borchert D."/>
            <person name="Glockner I."/>
            <person name="Freese H.M."/>
            <person name="Klenk H.P."/>
            <person name="Overmann J."/>
            <person name="Kaster A.K."/>
            <person name="Rohde M."/>
            <person name="Wiegand S."/>
            <person name="Jogler C."/>
        </authorList>
    </citation>
    <scope>NUCLEOTIDE SEQUENCE [LARGE SCALE GENOMIC DNA]</scope>
    <source>
        <strain evidence="1 2">NH11</strain>
    </source>
</reference>
<dbReference type="KEGG" id="fmr:Fuma_00353"/>
<dbReference type="AlphaFoldDB" id="A0A1P8W9Q0"/>
<sequence>MPRPWRALVEMIHNKGLAQVRLRRAVESPVHKISEIGTVGSMSGGVECVFKHGDVSFRAANRRTARALENLKNEPARNSQRNH</sequence>
<evidence type="ECO:0000313" key="1">
    <source>
        <dbReference type="EMBL" id="APZ90769.1"/>
    </source>
</evidence>
<keyword evidence="2" id="KW-1185">Reference proteome</keyword>
<proteinExistence type="predicted"/>
<gene>
    <name evidence="1" type="ORF">Fuma_00353</name>
</gene>
<accession>A0A1P8W9Q0</accession>
<dbReference type="Proteomes" id="UP000187735">
    <property type="component" value="Chromosome"/>
</dbReference>
<dbReference type="EMBL" id="CP017641">
    <property type="protein sequence ID" value="APZ90769.1"/>
    <property type="molecule type" value="Genomic_DNA"/>
</dbReference>
<evidence type="ECO:0000313" key="2">
    <source>
        <dbReference type="Proteomes" id="UP000187735"/>
    </source>
</evidence>
<dbReference type="STRING" id="1891926.Fuma_00353"/>
<name>A0A1P8W9Q0_9PLAN</name>
<organism evidence="1 2">
    <name type="scientific">Fuerstiella marisgermanici</name>
    <dbReference type="NCBI Taxonomy" id="1891926"/>
    <lineage>
        <taxon>Bacteria</taxon>
        <taxon>Pseudomonadati</taxon>
        <taxon>Planctomycetota</taxon>
        <taxon>Planctomycetia</taxon>
        <taxon>Planctomycetales</taxon>
        <taxon>Planctomycetaceae</taxon>
        <taxon>Fuerstiella</taxon>
    </lineage>
</organism>